<evidence type="ECO:0000313" key="2">
    <source>
        <dbReference type="Proteomes" id="UP000244005"/>
    </source>
</evidence>
<dbReference type="AlphaFoldDB" id="A0A2R6WTP3"/>
<sequence length="104" mass="11713">MLEVNVKFKILEFVRETTWIYYQSNLLPSLSEMHETLKRGSTPELALMVVKDSYMHCIGGWKSGITRGPLDIHSSNSATGLTSIIVASLWIDQTSHLCSEVHFS</sequence>
<organism evidence="1 2">
    <name type="scientific">Marchantia polymorpha</name>
    <name type="common">Common liverwort</name>
    <name type="synonym">Marchantia aquatica</name>
    <dbReference type="NCBI Taxonomy" id="3197"/>
    <lineage>
        <taxon>Eukaryota</taxon>
        <taxon>Viridiplantae</taxon>
        <taxon>Streptophyta</taxon>
        <taxon>Embryophyta</taxon>
        <taxon>Marchantiophyta</taxon>
        <taxon>Marchantiopsida</taxon>
        <taxon>Marchantiidae</taxon>
        <taxon>Marchantiales</taxon>
        <taxon>Marchantiaceae</taxon>
        <taxon>Marchantia</taxon>
    </lineage>
</organism>
<dbReference type="EMBL" id="KZ772730">
    <property type="protein sequence ID" value="PTQ37225.1"/>
    <property type="molecule type" value="Genomic_DNA"/>
</dbReference>
<proteinExistence type="predicted"/>
<dbReference type="Gramene" id="Mp5g20390.1">
    <property type="protein sequence ID" value="Mp5g20390.1.cds"/>
    <property type="gene ID" value="Mp5g20390"/>
</dbReference>
<accession>A0A2R6WTP3</accession>
<protein>
    <submittedName>
        <fullName evidence="1">Uncharacterized protein</fullName>
    </submittedName>
</protein>
<dbReference type="Proteomes" id="UP000244005">
    <property type="component" value="Unassembled WGS sequence"/>
</dbReference>
<keyword evidence="2" id="KW-1185">Reference proteome</keyword>
<evidence type="ECO:0000313" key="1">
    <source>
        <dbReference type="EMBL" id="PTQ37225.1"/>
    </source>
</evidence>
<reference evidence="2" key="1">
    <citation type="journal article" date="2017" name="Cell">
        <title>Insights into land plant evolution garnered from the Marchantia polymorpha genome.</title>
        <authorList>
            <person name="Bowman J.L."/>
            <person name="Kohchi T."/>
            <person name="Yamato K.T."/>
            <person name="Jenkins J."/>
            <person name="Shu S."/>
            <person name="Ishizaki K."/>
            <person name="Yamaoka S."/>
            <person name="Nishihama R."/>
            <person name="Nakamura Y."/>
            <person name="Berger F."/>
            <person name="Adam C."/>
            <person name="Aki S.S."/>
            <person name="Althoff F."/>
            <person name="Araki T."/>
            <person name="Arteaga-Vazquez M.A."/>
            <person name="Balasubrmanian S."/>
            <person name="Barry K."/>
            <person name="Bauer D."/>
            <person name="Boehm C.R."/>
            <person name="Briginshaw L."/>
            <person name="Caballero-Perez J."/>
            <person name="Catarino B."/>
            <person name="Chen F."/>
            <person name="Chiyoda S."/>
            <person name="Chovatia M."/>
            <person name="Davies K.M."/>
            <person name="Delmans M."/>
            <person name="Demura T."/>
            <person name="Dierschke T."/>
            <person name="Dolan L."/>
            <person name="Dorantes-Acosta A.E."/>
            <person name="Eklund D.M."/>
            <person name="Florent S.N."/>
            <person name="Flores-Sandoval E."/>
            <person name="Fujiyama A."/>
            <person name="Fukuzawa H."/>
            <person name="Galik B."/>
            <person name="Grimanelli D."/>
            <person name="Grimwood J."/>
            <person name="Grossniklaus U."/>
            <person name="Hamada T."/>
            <person name="Haseloff J."/>
            <person name="Hetherington A.J."/>
            <person name="Higo A."/>
            <person name="Hirakawa Y."/>
            <person name="Hundley H.N."/>
            <person name="Ikeda Y."/>
            <person name="Inoue K."/>
            <person name="Inoue S.I."/>
            <person name="Ishida S."/>
            <person name="Jia Q."/>
            <person name="Kakita M."/>
            <person name="Kanazawa T."/>
            <person name="Kawai Y."/>
            <person name="Kawashima T."/>
            <person name="Kennedy M."/>
            <person name="Kinose K."/>
            <person name="Kinoshita T."/>
            <person name="Kohara Y."/>
            <person name="Koide E."/>
            <person name="Komatsu K."/>
            <person name="Kopischke S."/>
            <person name="Kubo M."/>
            <person name="Kyozuka J."/>
            <person name="Lagercrantz U."/>
            <person name="Lin S.S."/>
            <person name="Lindquist E."/>
            <person name="Lipzen A.M."/>
            <person name="Lu C.W."/>
            <person name="De Luna E."/>
            <person name="Martienssen R.A."/>
            <person name="Minamino N."/>
            <person name="Mizutani M."/>
            <person name="Mizutani M."/>
            <person name="Mochizuki N."/>
            <person name="Monte I."/>
            <person name="Mosher R."/>
            <person name="Nagasaki H."/>
            <person name="Nakagami H."/>
            <person name="Naramoto S."/>
            <person name="Nishitani K."/>
            <person name="Ohtani M."/>
            <person name="Okamoto T."/>
            <person name="Okumura M."/>
            <person name="Phillips J."/>
            <person name="Pollak B."/>
            <person name="Reinders A."/>
            <person name="Rovekamp M."/>
            <person name="Sano R."/>
            <person name="Sawa S."/>
            <person name="Schmid M.W."/>
            <person name="Shirakawa M."/>
            <person name="Solano R."/>
            <person name="Spunde A."/>
            <person name="Suetsugu N."/>
            <person name="Sugano S."/>
            <person name="Sugiyama A."/>
            <person name="Sun R."/>
            <person name="Suzuki Y."/>
            <person name="Takenaka M."/>
            <person name="Takezawa D."/>
            <person name="Tomogane H."/>
            <person name="Tsuzuki M."/>
            <person name="Ueda T."/>
            <person name="Umeda M."/>
            <person name="Ward J.M."/>
            <person name="Watanabe Y."/>
            <person name="Yazaki K."/>
            <person name="Yokoyama R."/>
            <person name="Yoshitake Y."/>
            <person name="Yotsui I."/>
            <person name="Zachgo S."/>
            <person name="Schmutz J."/>
        </authorList>
    </citation>
    <scope>NUCLEOTIDE SEQUENCE [LARGE SCALE GENOMIC DNA]</scope>
    <source>
        <strain evidence="2">Tak-1</strain>
    </source>
</reference>
<gene>
    <name evidence="1" type="ORF">MARPO_0058s0017</name>
</gene>
<name>A0A2R6WTP3_MARPO</name>